<feature type="domain" description="DUF1330" evidence="1">
    <location>
        <begin position="6"/>
        <end position="74"/>
    </location>
</feature>
<dbReference type="SUPFAM" id="SSF54909">
    <property type="entry name" value="Dimeric alpha+beta barrel"/>
    <property type="match status" value="1"/>
</dbReference>
<dbReference type="EMBL" id="UINC01069293">
    <property type="protein sequence ID" value="SVC02552.1"/>
    <property type="molecule type" value="Genomic_DNA"/>
</dbReference>
<organism evidence="2">
    <name type="scientific">marine metagenome</name>
    <dbReference type="NCBI Taxonomy" id="408172"/>
    <lineage>
        <taxon>unclassified sequences</taxon>
        <taxon>metagenomes</taxon>
        <taxon>ecological metagenomes</taxon>
    </lineage>
</organism>
<name>A0A382ITL4_9ZZZZ</name>
<feature type="non-terminal residue" evidence="2">
    <location>
        <position position="76"/>
    </location>
</feature>
<dbReference type="InterPro" id="IPR010753">
    <property type="entry name" value="DUF1330"/>
</dbReference>
<evidence type="ECO:0000313" key="2">
    <source>
        <dbReference type="EMBL" id="SVC02552.1"/>
    </source>
</evidence>
<dbReference type="AlphaFoldDB" id="A0A382ITL4"/>
<gene>
    <name evidence="2" type="ORF">METZ01_LOCUS255406</name>
</gene>
<dbReference type="Gene3D" id="3.30.70.100">
    <property type="match status" value="1"/>
</dbReference>
<dbReference type="InterPro" id="IPR011008">
    <property type="entry name" value="Dimeric_a/b-barrel"/>
</dbReference>
<dbReference type="Pfam" id="PF07045">
    <property type="entry name" value="DUF1330"/>
    <property type="match status" value="1"/>
</dbReference>
<accession>A0A382ITL4</accession>
<feature type="non-terminal residue" evidence="2">
    <location>
        <position position="1"/>
    </location>
</feature>
<sequence>VVIYKSVLNEEKITKYAALAGPEVMAAGGRILARNMPVAVKEAGEPTRTVVIKSDSLQVAEEGYASDGYQAALTAL</sequence>
<proteinExistence type="predicted"/>
<evidence type="ECO:0000259" key="1">
    <source>
        <dbReference type="Pfam" id="PF07045"/>
    </source>
</evidence>
<protein>
    <recommendedName>
        <fullName evidence="1">DUF1330 domain-containing protein</fullName>
    </recommendedName>
</protein>
<reference evidence="2" key="1">
    <citation type="submission" date="2018-05" db="EMBL/GenBank/DDBJ databases">
        <authorList>
            <person name="Lanie J.A."/>
            <person name="Ng W.-L."/>
            <person name="Kazmierczak K.M."/>
            <person name="Andrzejewski T.M."/>
            <person name="Davidsen T.M."/>
            <person name="Wayne K.J."/>
            <person name="Tettelin H."/>
            <person name="Glass J.I."/>
            <person name="Rusch D."/>
            <person name="Podicherti R."/>
            <person name="Tsui H.-C.T."/>
            <person name="Winkler M.E."/>
        </authorList>
    </citation>
    <scope>NUCLEOTIDE SEQUENCE</scope>
</reference>